<comment type="caution">
    <text evidence="2">The sequence shown here is derived from an EMBL/GenBank/DDBJ whole genome shotgun (WGS) entry which is preliminary data.</text>
</comment>
<sequence>MNTLVLTLALIFLPGIIWARLDARYARQAKPSQSELIINVFVFGLVAYLATYLVYMIPAVSRLASFDLTTDAFGTAQVRPTLRQSAVDEILAATAIALLLAPLWLAVQRYKLVVRTLQWLKVTKRYGDEDVWDYLLSSDDPRVQYVNVRDEQTGQTFTGYVEQFSEEPGLRELVLSKVKGYNTRTGEGEFEVERIYLARDPKGITLEFPARPEHVIGK</sequence>
<gene>
    <name evidence="2" type="ORF">Q5Y72_02835</name>
</gene>
<proteinExistence type="predicted"/>
<name>A0ABT9J8S4_9RHOB</name>
<keyword evidence="1" id="KW-0472">Membrane</keyword>
<evidence type="ECO:0000256" key="1">
    <source>
        <dbReference type="SAM" id="Phobius"/>
    </source>
</evidence>
<feature type="transmembrane region" description="Helical" evidence="1">
    <location>
        <begin position="90"/>
        <end position="107"/>
    </location>
</feature>
<evidence type="ECO:0000313" key="2">
    <source>
        <dbReference type="EMBL" id="MDP5306030.1"/>
    </source>
</evidence>
<evidence type="ECO:0000313" key="3">
    <source>
        <dbReference type="Proteomes" id="UP001224997"/>
    </source>
</evidence>
<dbReference type="EMBL" id="JAVAMQ010000002">
    <property type="protein sequence ID" value="MDP5306030.1"/>
    <property type="molecule type" value="Genomic_DNA"/>
</dbReference>
<protein>
    <submittedName>
        <fullName evidence="2">DUF6338 family protein</fullName>
    </submittedName>
</protein>
<organism evidence="2 3">
    <name type="scientific">Paracoccus spongiarum</name>
    <dbReference type="NCBI Taxonomy" id="3064387"/>
    <lineage>
        <taxon>Bacteria</taxon>
        <taxon>Pseudomonadati</taxon>
        <taxon>Pseudomonadota</taxon>
        <taxon>Alphaproteobacteria</taxon>
        <taxon>Rhodobacterales</taxon>
        <taxon>Paracoccaceae</taxon>
        <taxon>Paracoccus</taxon>
    </lineage>
</organism>
<dbReference type="Proteomes" id="UP001224997">
    <property type="component" value="Unassembled WGS sequence"/>
</dbReference>
<dbReference type="InterPro" id="IPR045919">
    <property type="entry name" value="DUF6338"/>
</dbReference>
<accession>A0ABT9J8S4</accession>
<feature type="transmembrane region" description="Helical" evidence="1">
    <location>
        <begin position="35"/>
        <end position="55"/>
    </location>
</feature>
<keyword evidence="1" id="KW-0812">Transmembrane</keyword>
<keyword evidence="3" id="KW-1185">Reference proteome</keyword>
<keyword evidence="1" id="KW-1133">Transmembrane helix</keyword>
<dbReference type="Pfam" id="PF19865">
    <property type="entry name" value="DUF6338"/>
    <property type="match status" value="1"/>
</dbReference>
<reference evidence="2 3" key="1">
    <citation type="submission" date="2023-08" db="EMBL/GenBank/DDBJ databases">
        <authorList>
            <person name="Park J.-S."/>
        </authorList>
    </citation>
    <scope>NUCLEOTIDE SEQUENCE [LARGE SCALE GENOMIC DNA]</scope>
    <source>
        <strain evidence="2 3">2205BS29-5</strain>
    </source>
</reference>
<dbReference type="RefSeq" id="WP_305961903.1">
    <property type="nucleotide sequence ID" value="NZ_JAVAMQ010000002.1"/>
</dbReference>